<evidence type="ECO:0000256" key="6">
    <source>
        <dbReference type="SAM" id="Phobius"/>
    </source>
</evidence>
<dbReference type="PANTHER" id="PTHR28128">
    <property type="entry name" value="GOLGI APPARATUS MEMBRANE PROTEIN TVP15"/>
    <property type="match status" value="1"/>
</dbReference>
<feature type="transmembrane region" description="Helical" evidence="6">
    <location>
        <begin position="110"/>
        <end position="133"/>
    </location>
</feature>
<evidence type="ECO:0000256" key="3">
    <source>
        <dbReference type="ARBA" id="ARBA00022989"/>
    </source>
</evidence>
<dbReference type="PANTHER" id="PTHR28128:SF1">
    <property type="entry name" value="GOLGI APPARATUS MEMBRANE PROTEIN TVP15"/>
    <property type="match status" value="1"/>
</dbReference>
<proteinExistence type="predicted"/>
<dbReference type="OrthoDB" id="267204at2759"/>
<evidence type="ECO:0000256" key="5">
    <source>
        <dbReference type="SAM" id="MobiDB-lite"/>
    </source>
</evidence>
<keyword evidence="4 6" id="KW-0472">Membrane</keyword>
<dbReference type="InterPro" id="IPR013714">
    <property type="entry name" value="Golgi_TVP15"/>
</dbReference>
<dbReference type="EMBL" id="ATMH01006129">
    <property type="protein sequence ID" value="EPY26689.1"/>
    <property type="molecule type" value="Genomic_DNA"/>
</dbReference>
<name>S9UD92_9TRYP</name>
<evidence type="ECO:0000256" key="2">
    <source>
        <dbReference type="ARBA" id="ARBA00022692"/>
    </source>
</evidence>
<feature type="transmembrane region" description="Helical" evidence="6">
    <location>
        <begin position="47"/>
        <end position="66"/>
    </location>
</feature>
<organism evidence="7 8">
    <name type="scientific">Strigomonas culicis</name>
    <dbReference type="NCBI Taxonomy" id="28005"/>
    <lineage>
        <taxon>Eukaryota</taxon>
        <taxon>Discoba</taxon>
        <taxon>Euglenozoa</taxon>
        <taxon>Kinetoplastea</taxon>
        <taxon>Metakinetoplastina</taxon>
        <taxon>Trypanosomatida</taxon>
        <taxon>Trypanosomatidae</taxon>
        <taxon>Strigomonadinae</taxon>
        <taxon>Strigomonas</taxon>
    </lineage>
</organism>
<comment type="subcellular location">
    <subcellularLocation>
        <location evidence="1">Membrane</location>
        <topology evidence="1">Multi-pass membrane protein</topology>
    </subcellularLocation>
</comment>
<evidence type="ECO:0000256" key="4">
    <source>
        <dbReference type="ARBA" id="ARBA00023136"/>
    </source>
</evidence>
<feature type="region of interest" description="Disordered" evidence="5">
    <location>
        <begin position="275"/>
        <end position="307"/>
    </location>
</feature>
<feature type="compositionally biased region" description="Polar residues" evidence="5">
    <location>
        <begin position="210"/>
        <end position="227"/>
    </location>
</feature>
<accession>S9UD92</accession>
<gene>
    <name evidence="7" type="ORF">STCU_06129</name>
</gene>
<comment type="caution">
    <text evidence="7">The sequence shown here is derived from an EMBL/GenBank/DDBJ whole genome shotgun (WGS) entry which is preliminary data.</text>
</comment>
<dbReference type="GO" id="GO:0016020">
    <property type="term" value="C:membrane"/>
    <property type="evidence" value="ECO:0007669"/>
    <property type="project" value="UniProtKB-SubCell"/>
</dbReference>
<dbReference type="Proteomes" id="UP000015354">
    <property type="component" value="Unassembled WGS sequence"/>
</dbReference>
<evidence type="ECO:0000313" key="8">
    <source>
        <dbReference type="Proteomes" id="UP000015354"/>
    </source>
</evidence>
<keyword evidence="3 6" id="KW-1133">Transmembrane helix</keyword>
<evidence type="ECO:0000256" key="1">
    <source>
        <dbReference type="ARBA" id="ARBA00004141"/>
    </source>
</evidence>
<sequence>MPGENVLAPSGFWSRHMHRFYLLCSLLVVILTFVGIIMNLVKVVITPSRVLLDVYCLAFSLLALSAELRQFSWCRRVVYLWLQFFYIIASYPWRGIFYISFGLLLLGDSITMYVAGGFAIVLGIAMYIFSYLLQLPVFEDAQEQRRQQAEVDAFRREELQRREREEHGIETGGVFNNIGHKLSDFRSKLQQSPKNDRQKAAGVVPPTAATGPSSAQSYATPPKSSEPTFEPSMAAAAMFGGGISTAATTMAPRSAVPPLRVETVLQDSVATEPAVAFASTEPAQPPLREQDLTRGGDSPGVFSNREESLKRNFNISMSKSSSSLSLDMR</sequence>
<dbReference type="AlphaFoldDB" id="S9UD92"/>
<feature type="transmembrane region" description="Helical" evidence="6">
    <location>
        <begin position="20"/>
        <end position="41"/>
    </location>
</feature>
<reference evidence="7 8" key="1">
    <citation type="journal article" date="2013" name="PLoS ONE">
        <title>Predicting the Proteins of Angomonas deanei, Strigomonas culicis and Their Respective Endosymbionts Reveals New Aspects of the Trypanosomatidae Family.</title>
        <authorList>
            <person name="Motta M.C."/>
            <person name="Martins A.C."/>
            <person name="de Souza S.S."/>
            <person name="Catta-Preta C.M."/>
            <person name="Silva R."/>
            <person name="Klein C.C."/>
            <person name="de Almeida L.G."/>
            <person name="de Lima Cunha O."/>
            <person name="Ciapina L.P."/>
            <person name="Brocchi M."/>
            <person name="Colabardini A.C."/>
            <person name="de Araujo Lima B."/>
            <person name="Machado C.R."/>
            <person name="de Almeida Soares C.M."/>
            <person name="Probst C.M."/>
            <person name="de Menezes C.B."/>
            <person name="Thompson C.E."/>
            <person name="Bartholomeu D.C."/>
            <person name="Gradia D.F."/>
            <person name="Pavoni D.P."/>
            <person name="Grisard E.C."/>
            <person name="Fantinatti-Garboggini F."/>
            <person name="Marchini F.K."/>
            <person name="Rodrigues-Luiz G.F."/>
            <person name="Wagner G."/>
            <person name="Goldman G.H."/>
            <person name="Fietto J.L."/>
            <person name="Elias M.C."/>
            <person name="Goldman M.H."/>
            <person name="Sagot M.F."/>
            <person name="Pereira M."/>
            <person name="Stoco P.H."/>
            <person name="de Mendonca-Neto R.P."/>
            <person name="Teixeira S.M."/>
            <person name="Maciel T.E."/>
            <person name="de Oliveira Mendes T.A."/>
            <person name="Urmenyi T.P."/>
            <person name="de Souza W."/>
            <person name="Schenkman S."/>
            <person name="de Vasconcelos A.T."/>
        </authorList>
    </citation>
    <scope>NUCLEOTIDE SEQUENCE [LARGE SCALE GENOMIC DNA]</scope>
</reference>
<evidence type="ECO:0000313" key="7">
    <source>
        <dbReference type="EMBL" id="EPY26689.1"/>
    </source>
</evidence>
<evidence type="ECO:0008006" key="9">
    <source>
        <dbReference type="Google" id="ProtNLM"/>
    </source>
</evidence>
<keyword evidence="8" id="KW-1185">Reference proteome</keyword>
<keyword evidence="2 6" id="KW-0812">Transmembrane</keyword>
<feature type="region of interest" description="Disordered" evidence="5">
    <location>
        <begin position="187"/>
        <end position="229"/>
    </location>
</feature>
<protein>
    <recommendedName>
        <fullName evidence="9">COPI associated protein</fullName>
    </recommendedName>
</protein>
<feature type="transmembrane region" description="Helical" evidence="6">
    <location>
        <begin position="78"/>
        <end position="104"/>
    </location>
</feature>